<dbReference type="InterPro" id="IPR001031">
    <property type="entry name" value="Thioesterase"/>
</dbReference>
<dbReference type="FunFam" id="3.30.300.30:FF:000010">
    <property type="entry name" value="Enterobactin synthetase component F"/>
    <property type="match status" value="1"/>
</dbReference>
<evidence type="ECO:0000256" key="2">
    <source>
        <dbReference type="ARBA" id="ARBA00006432"/>
    </source>
</evidence>
<dbReference type="NCBIfam" id="TIGR01733">
    <property type="entry name" value="AA-adenyl-dom"/>
    <property type="match status" value="1"/>
</dbReference>
<dbReference type="SUPFAM" id="SSF56801">
    <property type="entry name" value="Acetyl-CoA synthetase-like"/>
    <property type="match status" value="1"/>
</dbReference>
<keyword evidence="4" id="KW-0597">Phosphoprotein</keyword>
<gene>
    <name evidence="6" type="ORF">MiSe_71930</name>
</gene>
<dbReference type="FunFam" id="3.40.50.980:FF:000001">
    <property type="entry name" value="Non-ribosomal peptide synthetase"/>
    <property type="match status" value="1"/>
</dbReference>
<dbReference type="Gene3D" id="2.30.38.10">
    <property type="entry name" value="Luciferase, Domain 3"/>
    <property type="match status" value="1"/>
</dbReference>
<evidence type="ECO:0000256" key="1">
    <source>
        <dbReference type="ARBA" id="ARBA00001957"/>
    </source>
</evidence>
<comment type="cofactor">
    <cofactor evidence="1">
        <name>pantetheine 4'-phosphate</name>
        <dbReference type="ChEBI" id="CHEBI:47942"/>
    </cofactor>
</comment>
<dbReference type="SMART" id="SM00823">
    <property type="entry name" value="PKS_PP"/>
    <property type="match status" value="1"/>
</dbReference>
<dbReference type="Gene3D" id="3.40.50.980">
    <property type="match status" value="2"/>
</dbReference>
<accession>A0AAV3XLF9</accession>
<dbReference type="InterPro" id="IPR025110">
    <property type="entry name" value="AMP-bd_C"/>
</dbReference>
<dbReference type="FunFam" id="2.30.38.10:FF:000001">
    <property type="entry name" value="Non-ribosomal peptide synthetase PvdI"/>
    <property type="match status" value="1"/>
</dbReference>
<dbReference type="GO" id="GO:0031177">
    <property type="term" value="F:phosphopantetheine binding"/>
    <property type="evidence" value="ECO:0007669"/>
    <property type="project" value="InterPro"/>
</dbReference>
<dbReference type="PROSITE" id="PS50075">
    <property type="entry name" value="CARRIER"/>
    <property type="match status" value="1"/>
</dbReference>
<dbReference type="FunFam" id="3.40.50.12780:FF:000012">
    <property type="entry name" value="Non-ribosomal peptide synthetase"/>
    <property type="match status" value="1"/>
</dbReference>
<dbReference type="InterPro" id="IPR020845">
    <property type="entry name" value="AMP-binding_CS"/>
</dbReference>
<protein>
    <submittedName>
        <fullName evidence="6">Amino acid adenylation</fullName>
    </submittedName>
</protein>
<dbReference type="Pfam" id="PF00668">
    <property type="entry name" value="Condensation"/>
    <property type="match status" value="1"/>
</dbReference>
<evidence type="ECO:0000259" key="5">
    <source>
        <dbReference type="PROSITE" id="PS50075"/>
    </source>
</evidence>
<dbReference type="Gene3D" id="3.30.300.30">
    <property type="match status" value="1"/>
</dbReference>
<dbReference type="InterPro" id="IPR045851">
    <property type="entry name" value="AMP-bd_C_sf"/>
</dbReference>
<dbReference type="GO" id="GO:0043041">
    <property type="term" value="P:amino acid activation for nonribosomal peptide biosynthetic process"/>
    <property type="evidence" value="ECO:0007669"/>
    <property type="project" value="TreeGrafter"/>
</dbReference>
<dbReference type="InterPro" id="IPR001242">
    <property type="entry name" value="Condensation_dom"/>
</dbReference>
<dbReference type="GO" id="GO:0003824">
    <property type="term" value="F:catalytic activity"/>
    <property type="evidence" value="ECO:0007669"/>
    <property type="project" value="InterPro"/>
</dbReference>
<dbReference type="Gene3D" id="1.10.1200.10">
    <property type="entry name" value="ACP-like"/>
    <property type="match status" value="1"/>
</dbReference>
<dbReference type="PANTHER" id="PTHR45527:SF1">
    <property type="entry name" value="FATTY ACID SYNTHASE"/>
    <property type="match status" value="1"/>
</dbReference>
<dbReference type="SUPFAM" id="SSF53474">
    <property type="entry name" value="alpha/beta-Hydrolases"/>
    <property type="match status" value="1"/>
</dbReference>
<dbReference type="GO" id="GO:0008610">
    <property type="term" value="P:lipid biosynthetic process"/>
    <property type="evidence" value="ECO:0007669"/>
    <property type="project" value="UniProtKB-ARBA"/>
</dbReference>
<dbReference type="EMBL" id="BLAY01000161">
    <property type="protein sequence ID" value="GET42376.1"/>
    <property type="molecule type" value="Genomic_DNA"/>
</dbReference>
<dbReference type="InterPro" id="IPR000873">
    <property type="entry name" value="AMP-dep_synth/lig_dom"/>
</dbReference>
<dbReference type="Gene3D" id="3.40.50.1820">
    <property type="entry name" value="alpha/beta hydrolase"/>
    <property type="match status" value="1"/>
</dbReference>
<dbReference type="Proteomes" id="UP001050975">
    <property type="component" value="Unassembled WGS sequence"/>
</dbReference>
<dbReference type="InterPro" id="IPR036736">
    <property type="entry name" value="ACP-like_sf"/>
</dbReference>
<comment type="caution">
    <text evidence="6">The sequence shown here is derived from an EMBL/GenBank/DDBJ whole genome shotgun (WGS) entry which is preliminary data.</text>
</comment>
<dbReference type="Pfam" id="PF00550">
    <property type="entry name" value="PP-binding"/>
    <property type="match status" value="1"/>
</dbReference>
<dbReference type="InterPro" id="IPR010071">
    <property type="entry name" value="AA_adenyl_dom"/>
</dbReference>
<evidence type="ECO:0000256" key="3">
    <source>
        <dbReference type="ARBA" id="ARBA00022450"/>
    </source>
</evidence>
<dbReference type="PROSITE" id="PS00012">
    <property type="entry name" value="PHOSPHOPANTETHEINE"/>
    <property type="match status" value="1"/>
</dbReference>
<keyword evidence="3" id="KW-0596">Phosphopantetheine</keyword>
<dbReference type="Pfam" id="PF13193">
    <property type="entry name" value="AMP-binding_C"/>
    <property type="match status" value="1"/>
</dbReference>
<dbReference type="Pfam" id="PF00501">
    <property type="entry name" value="AMP-binding"/>
    <property type="match status" value="1"/>
</dbReference>
<evidence type="ECO:0000256" key="4">
    <source>
        <dbReference type="ARBA" id="ARBA00022553"/>
    </source>
</evidence>
<dbReference type="InterPro" id="IPR029058">
    <property type="entry name" value="AB_hydrolase_fold"/>
</dbReference>
<dbReference type="GO" id="GO:0005737">
    <property type="term" value="C:cytoplasm"/>
    <property type="evidence" value="ECO:0007669"/>
    <property type="project" value="TreeGrafter"/>
</dbReference>
<dbReference type="FunFam" id="1.10.1200.10:FF:000005">
    <property type="entry name" value="Nonribosomal peptide synthetase 1"/>
    <property type="match status" value="1"/>
</dbReference>
<dbReference type="Gene3D" id="3.30.559.30">
    <property type="entry name" value="Nonribosomal peptide synthetase, condensation domain"/>
    <property type="match status" value="1"/>
</dbReference>
<dbReference type="PANTHER" id="PTHR45527">
    <property type="entry name" value="NONRIBOSOMAL PEPTIDE SYNTHETASE"/>
    <property type="match status" value="1"/>
</dbReference>
<evidence type="ECO:0000313" key="6">
    <source>
        <dbReference type="EMBL" id="GET42376.1"/>
    </source>
</evidence>
<keyword evidence="7" id="KW-1185">Reference proteome</keyword>
<dbReference type="InterPro" id="IPR020806">
    <property type="entry name" value="PKS_PP-bd"/>
</dbReference>
<reference evidence="6" key="1">
    <citation type="submission" date="2019-10" db="EMBL/GenBank/DDBJ databases">
        <title>Draft genome sequece of Microseira wollei NIES-4236.</title>
        <authorList>
            <person name="Yamaguchi H."/>
            <person name="Suzuki S."/>
            <person name="Kawachi M."/>
        </authorList>
    </citation>
    <scope>NUCLEOTIDE SEQUENCE</scope>
    <source>
        <strain evidence="6">NIES-4236</strain>
    </source>
</reference>
<dbReference type="Gene3D" id="3.30.559.10">
    <property type="entry name" value="Chloramphenicol acetyltransferase-like domain"/>
    <property type="match status" value="1"/>
</dbReference>
<sequence>MAELLKNESVFSERGAIMEKEVFELEGFGLYIEQKRLWLLQKNSSAYRVQCSISLEGKLEKDILKKALHQVITCHEILRTVFRRLPGMDMPLQDIVERMVLSYQELDMRDLGEGEQESKVDAVFREQGNLSFDFEQGPLVHFHLLVLSSNRHVLMVNMPAICADAWSMNNLIGEISKCYNLCLEGNEIIEQRLQDIQVSSGQNELVEEDEVAAGKEYWNKQQVYKLPDLLLPFEKKYVETSNAVFHRLQPNCIILQIKPNLVKEIESIVRNQDRSISAFLLACWQVLLARLAGISEVVVHTLFDCRSSKELQESIGLFAKYIPIYTNFEDDIRFREILEKISNSLGNHYPWQEYFIDKENSEKDSINSRLFPIGFDFEQWPGEQYAGGVRFSIEKKYVCTDWFKLKVSGIQANGYLNIEFHYDPTLYEKEQIQRIADEFETLLKSAVKGPEKLVSELDILSEIEKQQVLVEWNDTQTDYAQDACIHQLFEAQVERTPDAVAAVFEDKQLTYGELNRRGNQLAHHLRALGVGPEVIVGLYMERSLEMLVALLGILKAGGAYLPLNCANPQDRLTFMLEDAQVPVLLTQKRLTTQLPALGIKTICLDSEWEKINQNSEENLLREVTSENLAYVIYTSGSTGKPKGAMIQHRSAVNLATALNKAIYSHQRSPLRVSLNAPLSFDASVKQILQLLNGHTLYIVPEEVRRDSNELLSYLSRHALDVLDCTPSHLKLLLAAGLTQIPERVPAVVLIGGEPLDKATWKLLANSAQISFYNVYGPTECTVNASVCHVQTAPAQPTIGRPLANVQIYILDSHLQPVPIGVPGELHIGGAGLARGYLNRPELTAEKFINHPFSQEPGARLYKTGDLARYLPDGNIEFLGRIDYQVKVRGYRIELGEIERVLEQHPSVRQAVVLAREDEAGDKRLVAYIVPKQEQPSPADELRGFLKQKLPEYMVPNAFVFLDALPLTPNGKLDRRALPAPDQTRQGSEANFVVPRDDLELQLTKIWEKVLGIQPIGVMDNFFELGGHSLLVVALVAEIKKAFNKNLPLAAVFQAPTVSHLANILRQEGWSASSSSLAVIQAGGRKPPLFFIHVLGEGLEYCRNLARHLDPEQPIYGLAVGIMDEVSQNLVENLDTYYIKEMQMIQPNGPYFLAGIMCGGRVVYNMAEQLHAQGQKVELLALLGTLRDENTIKTLSVQDWVAAHWNNFSQIGHAYVLNKMKQNIQNVKSRLMSIYCKFYESMSRPLPQDYQDFAYRQGKSEGQRFVFAPQVYPERVTLFRAMEDIDFLEPDLGWSELAAGGLEIHDVPGDTFSMLQEPHVKVLGEKLRACIDRVQADDLAQIPPQH</sequence>
<dbReference type="Pfam" id="PF00975">
    <property type="entry name" value="Thioesterase"/>
    <property type="match status" value="1"/>
</dbReference>
<dbReference type="InterPro" id="IPR006162">
    <property type="entry name" value="Ppantetheine_attach_site"/>
</dbReference>
<dbReference type="GO" id="GO:0044550">
    <property type="term" value="P:secondary metabolite biosynthetic process"/>
    <property type="evidence" value="ECO:0007669"/>
    <property type="project" value="UniProtKB-ARBA"/>
</dbReference>
<dbReference type="PROSITE" id="PS00455">
    <property type="entry name" value="AMP_BINDING"/>
    <property type="match status" value="1"/>
</dbReference>
<evidence type="ECO:0000313" key="7">
    <source>
        <dbReference type="Proteomes" id="UP001050975"/>
    </source>
</evidence>
<dbReference type="SUPFAM" id="SSF47336">
    <property type="entry name" value="ACP-like"/>
    <property type="match status" value="1"/>
</dbReference>
<dbReference type="InterPro" id="IPR023213">
    <property type="entry name" value="CAT-like_dom_sf"/>
</dbReference>
<proteinExistence type="inferred from homology"/>
<dbReference type="SUPFAM" id="SSF52777">
    <property type="entry name" value="CoA-dependent acyltransferases"/>
    <property type="match status" value="2"/>
</dbReference>
<name>A0AAV3XLF9_9CYAN</name>
<comment type="similarity">
    <text evidence="2">Belongs to the ATP-dependent AMP-binding enzyme family.</text>
</comment>
<organism evidence="6 7">
    <name type="scientific">Microseira wollei NIES-4236</name>
    <dbReference type="NCBI Taxonomy" id="2530354"/>
    <lineage>
        <taxon>Bacteria</taxon>
        <taxon>Bacillati</taxon>
        <taxon>Cyanobacteriota</taxon>
        <taxon>Cyanophyceae</taxon>
        <taxon>Oscillatoriophycideae</taxon>
        <taxon>Aerosakkonematales</taxon>
        <taxon>Aerosakkonemataceae</taxon>
        <taxon>Microseira</taxon>
    </lineage>
</organism>
<dbReference type="InterPro" id="IPR009081">
    <property type="entry name" value="PP-bd_ACP"/>
</dbReference>
<feature type="domain" description="Carrier" evidence="5">
    <location>
        <begin position="993"/>
        <end position="1068"/>
    </location>
</feature>